<evidence type="ECO:0000256" key="5">
    <source>
        <dbReference type="ARBA" id="ARBA00023136"/>
    </source>
</evidence>
<feature type="transmembrane region" description="Helical" evidence="8">
    <location>
        <begin position="288"/>
        <end position="313"/>
    </location>
</feature>
<dbReference type="Gene3D" id="1.20.1640.10">
    <property type="entry name" value="Multidrug efflux transporter AcrB transmembrane domain"/>
    <property type="match status" value="2"/>
</dbReference>
<feature type="transmembrane region" description="Helical" evidence="8">
    <location>
        <begin position="20"/>
        <end position="38"/>
    </location>
</feature>
<evidence type="ECO:0000313" key="11">
    <source>
        <dbReference type="Proteomes" id="UP001620626"/>
    </source>
</evidence>
<reference evidence="10 11" key="1">
    <citation type="submission" date="2024-10" db="EMBL/GenBank/DDBJ databases">
        <authorList>
            <person name="Kim D."/>
        </authorList>
    </citation>
    <scope>NUCLEOTIDE SEQUENCE [LARGE SCALE GENOMIC DNA]</scope>
    <source>
        <strain evidence="10">BH-2024</strain>
    </source>
</reference>
<comment type="subcellular location">
    <subcellularLocation>
        <location evidence="1">Membrane</location>
        <topology evidence="1">Multi-pass membrane protein</topology>
    </subcellularLocation>
</comment>
<dbReference type="PANTHER" id="PTHR10796">
    <property type="entry name" value="PATCHED-RELATED"/>
    <property type="match status" value="1"/>
</dbReference>
<evidence type="ECO:0000256" key="7">
    <source>
        <dbReference type="SAM" id="MobiDB-lite"/>
    </source>
</evidence>
<feature type="compositionally biased region" description="Low complexity" evidence="7">
    <location>
        <begin position="447"/>
        <end position="458"/>
    </location>
</feature>
<proteinExistence type="inferred from homology"/>
<evidence type="ECO:0000313" key="10">
    <source>
        <dbReference type="EMBL" id="KAL3114877.1"/>
    </source>
</evidence>
<dbReference type="PROSITE" id="PS50156">
    <property type="entry name" value="SSD"/>
    <property type="match status" value="1"/>
</dbReference>
<dbReference type="InterPro" id="IPR000731">
    <property type="entry name" value="SSD"/>
</dbReference>
<evidence type="ECO:0000256" key="3">
    <source>
        <dbReference type="ARBA" id="ARBA00022692"/>
    </source>
</evidence>
<feature type="transmembrane region" description="Helical" evidence="8">
    <location>
        <begin position="832"/>
        <end position="852"/>
    </location>
</feature>
<feature type="transmembrane region" description="Helical" evidence="8">
    <location>
        <begin position="731"/>
        <end position="751"/>
    </location>
</feature>
<keyword evidence="11" id="KW-1185">Reference proteome</keyword>
<feature type="transmembrane region" description="Helical" evidence="8">
    <location>
        <begin position="394"/>
        <end position="421"/>
    </location>
</feature>
<comment type="caution">
    <text evidence="10">The sequence shown here is derived from an EMBL/GenBank/DDBJ whole genome shotgun (WGS) entry which is preliminary data.</text>
</comment>
<name>A0ABD2LI20_9BILA</name>
<organism evidence="10 11">
    <name type="scientific">Heterodera trifolii</name>
    <dbReference type="NCBI Taxonomy" id="157864"/>
    <lineage>
        <taxon>Eukaryota</taxon>
        <taxon>Metazoa</taxon>
        <taxon>Ecdysozoa</taxon>
        <taxon>Nematoda</taxon>
        <taxon>Chromadorea</taxon>
        <taxon>Rhabditida</taxon>
        <taxon>Tylenchina</taxon>
        <taxon>Tylenchomorpha</taxon>
        <taxon>Tylenchoidea</taxon>
        <taxon>Heteroderidae</taxon>
        <taxon>Heteroderinae</taxon>
        <taxon>Heterodera</taxon>
    </lineage>
</organism>
<keyword evidence="3 8" id="KW-0812">Transmembrane</keyword>
<feature type="transmembrane region" description="Helical" evidence="8">
    <location>
        <begin position="757"/>
        <end position="777"/>
    </location>
</feature>
<dbReference type="Proteomes" id="UP001620626">
    <property type="component" value="Unassembled WGS sequence"/>
</dbReference>
<dbReference type="AlphaFoldDB" id="A0ABD2LI20"/>
<dbReference type="GO" id="GO:0016020">
    <property type="term" value="C:membrane"/>
    <property type="evidence" value="ECO:0007669"/>
    <property type="project" value="UniProtKB-SubCell"/>
</dbReference>
<dbReference type="PANTHER" id="PTHR10796:SF108">
    <property type="entry name" value="SSD DOMAIN-CONTAINING PROTEIN"/>
    <property type="match status" value="1"/>
</dbReference>
<evidence type="ECO:0000256" key="4">
    <source>
        <dbReference type="ARBA" id="ARBA00022989"/>
    </source>
</evidence>
<accession>A0ABD2LI20</accession>
<evidence type="ECO:0000256" key="1">
    <source>
        <dbReference type="ARBA" id="ARBA00004141"/>
    </source>
</evidence>
<keyword evidence="4 8" id="KW-1133">Transmembrane helix</keyword>
<keyword evidence="6" id="KW-0325">Glycoprotein</keyword>
<feature type="transmembrane region" description="Helical" evidence="8">
    <location>
        <begin position="858"/>
        <end position="880"/>
    </location>
</feature>
<evidence type="ECO:0000256" key="6">
    <source>
        <dbReference type="ARBA" id="ARBA00023180"/>
    </source>
</evidence>
<dbReference type="InterPro" id="IPR051697">
    <property type="entry name" value="Patched_domain-protein"/>
</dbReference>
<evidence type="ECO:0000256" key="8">
    <source>
        <dbReference type="SAM" id="Phobius"/>
    </source>
</evidence>
<dbReference type="Pfam" id="PF02460">
    <property type="entry name" value="Patched"/>
    <property type="match status" value="1"/>
</dbReference>
<feature type="region of interest" description="Disordered" evidence="7">
    <location>
        <begin position="447"/>
        <end position="469"/>
    </location>
</feature>
<sequence length="919" mass="101477">MFDSTNARWGLFIACHPIRHILISLLFVLALSIHLINLRIEYDIRASFSPKNSKAMREERIYQQFYNLSNSPLRSFVLFSAKDGGSMLRPAHLREVLSLDAEVNGQVLRRDSTTGMRVCDPLCSLNGPFHLVAKALLPSNRSLQLGANSSSLSSAPLLLDYPIASFHGSDLFLGGHILGVQTANHTFANNNSRIVSAQKIILWYFNRADTVKTKKRMRELNLKLFDEAQIGDRLNGVKFEVFGDDIANSEMIRGAIQATILMSIGFILLLLFVTFVIFRLLSASPVPLLSVLCVVAVAILCPLLSSLAAFGLCTWMGNPLYTIMCVTPFLIAGVGVDDAFIMLQSWQHHRAIGCPRQRLSLVMVHVGPSITITSLTNTIAFGIGFFTPTPQMSLFCLCTSIAVFIDYLLTFTLLCPVVVLLSSHQCSAVVVADDDQQQKHPPLLLTAAASPPAVPSSADGAEATGGKMPPSAAALPCRPVMFMPSSPPRSSPLHPTPPPWVHRYARFLHSARGRLAALCVAALMYAVGTSGVLRLNSSFEPSKAFPSDSPLASSMSSLREVFEEFFPIQVIVNRPPNISDHAQYAEFNAMVAQLEALPESWGDRRTLLWLRQYEQFDRRTDKFWRSLGFAKHRQYSLGYENLAFFLDQLGHPPAIKTEEVAQRVGDAKDKQLRVTAFQFTIVVRHMTEWWNRAVVEEKVRAILDRFPKFNATLHDGDAAILNMLLTVKSDLIGSIAVTIVCMAVVCSLFIYSRLGVGAIALCITSICFTLVGVLSWCGADLDPVTMVDVLLATGFSVDYTAHVAHQYHTKKGTSTDRIAHSLHEMCPPMLQAGISTALCMLPLAFVPTYAIVAFAKTIFAVISIGLLHGLFLLPVLLCALPEEKRNQRKSKEMEERRRERGGGGGKQEEEERLGEEERE</sequence>
<feature type="region of interest" description="Disordered" evidence="7">
    <location>
        <begin position="885"/>
        <end position="919"/>
    </location>
</feature>
<keyword evidence="5 8" id="KW-0472">Membrane</keyword>
<feature type="transmembrane region" description="Helical" evidence="8">
    <location>
        <begin position="363"/>
        <end position="387"/>
    </location>
</feature>
<comment type="similarity">
    <text evidence="2">Belongs to the patched family.</text>
</comment>
<dbReference type="InterPro" id="IPR048634">
    <property type="entry name" value="SecD_SecF_C"/>
</dbReference>
<evidence type="ECO:0000259" key="9">
    <source>
        <dbReference type="PROSITE" id="PS50156"/>
    </source>
</evidence>
<feature type="transmembrane region" description="Helical" evidence="8">
    <location>
        <begin position="260"/>
        <end position="282"/>
    </location>
</feature>
<evidence type="ECO:0000256" key="2">
    <source>
        <dbReference type="ARBA" id="ARBA00005585"/>
    </source>
</evidence>
<dbReference type="SUPFAM" id="SSF82866">
    <property type="entry name" value="Multidrug efflux transporter AcrB transmembrane domain"/>
    <property type="match status" value="2"/>
</dbReference>
<protein>
    <recommendedName>
        <fullName evidence="9">SSD domain-containing protein</fullName>
    </recommendedName>
</protein>
<feature type="transmembrane region" description="Helical" evidence="8">
    <location>
        <begin position="320"/>
        <end position="343"/>
    </location>
</feature>
<dbReference type="EMBL" id="JBICBT010000407">
    <property type="protein sequence ID" value="KAL3114877.1"/>
    <property type="molecule type" value="Genomic_DNA"/>
</dbReference>
<feature type="domain" description="SSD" evidence="9">
    <location>
        <begin position="258"/>
        <end position="420"/>
    </location>
</feature>
<gene>
    <name evidence="10" type="ORF">niasHT_014691</name>
</gene>
<dbReference type="InterPro" id="IPR003392">
    <property type="entry name" value="PTHD_SSD"/>
</dbReference>
<dbReference type="Pfam" id="PF02355">
    <property type="entry name" value="SecD_SecF_C"/>
    <property type="match status" value="1"/>
</dbReference>